<sequence>MGCAKQTLHINYDLPYGDHLIGTIYCSAIFLMTYGRMPPLS</sequence>
<name>A0A0A9FZ72_ARUDO</name>
<dbReference type="EMBL" id="GBRH01179781">
    <property type="protein sequence ID" value="JAE18115.1"/>
    <property type="molecule type" value="Transcribed_RNA"/>
</dbReference>
<reference evidence="2" key="2">
    <citation type="journal article" date="2015" name="Data Brief">
        <title>Shoot transcriptome of the giant reed, Arundo donax.</title>
        <authorList>
            <person name="Barrero R.A."/>
            <person name="Guerrero F.D."/>
            <person name="Moolhuijzen P."/>
            <person name="Goolsby J.A."/>
            <person name="Tidwell J."/>
            <person name="Bellgard S.E."/>
            <person name="Bellgard M.I."/>
        </authorList>
    </citation>
    <scope>NUCLEOTIDE SEQUENCE</scope>
    <source>
        <tissue evidence="2">Shoot tissue taken approximately 20 cm above the soil surface</tissue>
    </source>
</reference>
<proteinExistence type="predicted"/>
<protein>
    <submittedName>
        <fullName evidence="2">Uncharacterized protein</fullName>
    </submittedName>
</protein>
<keyword evidence="1" id="KW-0472">Membrane</keyword>
<feature type="transmembrane region" description="Helical" evidence="1">
    <location>
        <begin position="20"/>
        <end position="37"/>
    </location>
</feature>
<evidence type="ECO:0000256" key="1">
    <source>
        <dbReference type="SAM" id="Phobius"/>
    </source>
</evidence>
<organism evidence="2">
    <name type="scientific">Arundo donax</name>
    <name type="common">Giant reed</name>
    <name type="synonym">Donax arundinaceus</name>
    <dbReference type="NCBI Taxonomy" id="35708"/>
    <lineage>
        <taxon>Eukaryota</taxon>
        <taxon>Viridiplantae</taxon>
        <taxon>Streptophyta</taxon>
        <taxon>Embryophyta</taxon>
        <taxon>Tracheophyta</taxon>
        <taxon>Spermatophyta</taxon>
        <taxon>Magnoliopsida</taxon>
        <taxon>Liliopsida</taxon>
        <taxon>Poales</taxon>
        <taxon>Poaceae</taxon>
        <taxon>PACMAD clade</taxon>
        <taxon>Arundinoideae</taxon>
        <taxon>Arundineae</taxon>
        <taxon>Arundo</taxon>
    </lineage>
</organism>
<evidence type="ECO:0000313" key="2">
    <source>
        <dbReference type="EMBL" id="JAE18115.1"/>
    </source>
</evidence>
<keyword evidence="1" id="KW-1133">Transmembrane helix</keyword>
<keyword evidence="1" id="KW-0812">Transmembrane</keyword>
<accession>A0A0A9FZ72</accession>
<reference evidence="2" key="1">
    <citation type="submission" date="2014-09" db="EMBL/GenBank/DDBJ databases">
        <authorList>
            <person name="Magalhaes I.L.F."/>
            <person name="Oliveira U."/>
            <person name="Santos F.R."/>
            <person name="Vidigal T.H.D.A."/>
            <person name="Brescovit A.D."/>
            <person name="Santos A.J."/>
        </authorList>
    </citation>
    <scope>NUCLEOTIDE SEQUENCE</scope>
    <source>
        <tissue evidence="2">Shoot tissue taken approximately 20 cm above the soil surface</tissue>
    </source>
</reference>
<dbReference type="AlphaFoldDB" id="A0A0A9FZ72"/>